<proteinExistence type="predicted"/>
<keyword evidence="3" id="KW-1185">Reference proteome</keyword>
<organism evidence="2 3">
    <name type="scientific">Eimeria praecox</name>
    <dbReference type="NCBI Taxonomy" id="51316"/>
    <lineage>
        <taxon>Eukaryota</taxon>
        <taxon>Sar</taxon>
        <taxon>Alveolata</taxon>
        <taxon>Apicomplexa</taxon>
        <taxon>Conoidasida</taxon>
        <taxon>Coccidia</taxon>
        <taxon>Eucoccidiorida</taxon>
        <taxon>Eimeriorina</taxon>
        <taxon>Eimeriidae</taxon>
        <taxon>Eimeria</taxon>
    </lineage>
</organism>
<accession>U6GX31</accession>
<feature type="region of interest" description="Disordered" evidence="1">
    <location>
        <begin position="250"/>
        <end position="294"/>
    </location>
</feature>
<dbReference type="EMBL" id="HG692539">
    <property type="protein sequence ID" value="CDI83089.1"/>
    <property type="molecule type" value="Genomic_DNA"/>
</dbReference>
<dbReference type="Proteomes" id="UP000018201">
    <property type="component" value="Unassembled WGS sequence"/>
</dbReference>
<feature type="compositionally biased region" description="Polar residues" evidence="1">
    <location>
        <begin position="128"/>
        <end position="143"/>
    </location>
</feature>
<dbReference type="VEuPathDB" id="ToxoDB:EPH_0011650"/>
<feature type="compositionally biased region" description="Basic and acidic residues" evidence="1">
    <location>
        <begin position="175"/>
        <end position="197"/>
    </location>
</feature>
<feature type="region of interest" description="Disordered" evidence="1">
    <location>
        <begin position="1"/>
        <end position="65"/>
    </location>
</feature>
<feature type="compositionally biased region" description="Low complexity" evidence="1">
    <location>
        <begin position="259"/>
        <end position="273"/>
    </location>
</feature>
<dbReference type="OrthoDB" id="346094at2759"/>
<reference evidence="2" key="1">
    <citation type="submission" date="2013-10" db="EMBL/GenBank/DDBJ databases">
        <title>Genomic analysis of the causative agents of coccidiosis in chickens.</title>
        <authorList>
            <person name="Reid A.J."/>
            <person name="Blake D."/>
            <person name="Billington K."/>
            <person name="Browne H."/>
            <person name="Dunn M."/>
            <person name="Hung S."/>
            <person name="Kawahara F."/>
            <person name="Miranda-Saavedra D."/>
            <person name="Mourier T."/>
            <person name="Nagra H."/>
            <person name="Otto T.D."/>
            <person name="Rawlings N."/>
            <person name="Sanchez A."/>
            <person name="Sanders M."/>
            <person name="Subramaniam C."/>
            <person name="Tay Y."/>
            <person name="Dear P."/>
            <person name="Doerig C."/>
            <person name="Gruber A."/>
            <person name="Parkinson J."/>
            <person name="Shirley M."/>
            <person name="Wan K.L."/>
            <person name="Berriman M."/>
            <person name="Tomley F."/>
            <person name="Pain A."/>
        </authorList>
    </citation>
    <scope>NUCLEOTIDE SEQUENCE [LARGE SCALE GENOMIC DNA]</scope>
    <source>
        <strain evidence="2">Houghton</strain>
    </source>
</reference>
<evidence type="ECO:0000256" key="1">
    <source>
        <dbReference type="SAM" id="MobiDB-lite"/>
    </source>
</evidence>
<evidence type="ECO:0000313" key="3">
    <source>
        <dbReference type="Proteomes" id="UP000018201"/>
    </source>
</evidence>
<name>U6GX31_9EIME</name>
<dbReference type="AlphaFoldDB" id="U6GX31"/>
<protein>
    <submittedName>
        <fullName evidence="2">Uncharacterized protein</fullName>
    </submittedName>
</protein>
<feature type="compositionally biased region" description="Basic and acidic residues" evidence="1">
    <location>
        <begin position="144"/>
        <end position="159"/>
    </location>
</feature>
<evidence type="ECO:0000313" key="2">
    <source>
        <dbReference type="EMBL" id="CDI83089.1"/>
    </source>
</evidence>
<feature type="compositionally biased region" description="Polar residues" evidence="1">
    <location>
        <begin position="163"/>
        <end position="174"/>
    </location>
</feature>
<feature type="region of interest" description="Disordered" evidence="1">
    <location>
        <begin position="121"/>
        <end position="221"/>
    </location>
</feature>
<sequence>MLQHSASAVYLPSRPRDSSLGPRTFSTTNIGGDPSCKTAHGVPLQASLTSSSSTRLGLSDEETCSRSDASSCRNALMHRASSFLASRRGSSEGFEDALESLDPPQPSADLNNGYSSFGFILKAPQPDTPVSQTGSPARASSQRAHAEVPRATPNDDARKTALGCNSTSMPTRSGRNSESKAEKASARETRTAIRERPLASPRPYPDLNANKSQGKEKQQEGAFIPATAAAESVNANKYCGEASTKAAAASEGQEGLADSSGSHKSSSTSTTTSKRTEAGGAPFPRAASQEARRVEVPRRAIGRYSSVPAFSVADRVRIDRFKEGLPECLSTQEAIKKQQRAAEEERIRRREAGMPSAVGLSSLECSTGLGEAVDWRSLLDAAGLGDVREDEITLEAEELNAKLQEFAPRAGPSWCVALLGCLWEWRM</sequence>
<gene>
    <name evidence="2" type="ORF">EPH_0011650</name>
</gene>
<feature type="compositionally biased region" description="Low complexity" evidence="1">
    <location>
        <begin position="47"/>
        <end position="57"/>
    </location>
</feature>
<reference evidence="2" key="2">
    <citation type="submission" date="2013-10" db="EMBL/GenBank/DDBJ databases">
        <authorList>
            <person name="Aslett M."/>
        </authorList>
    </citation>
    <scope>NUCLEOTIDE SEQUENCE [LARGE SCALE GENOMIC DNA]</scope>
    <source>
        <strain evidence="2">Houghton</strain>
    </source>
</reference>